<feature type="region of interest" description="Disordered" evidence="1">
    <location>
        <begin position="1"/>
        <end position="74"/>
    </location>
</feature>
<keyword evidence="3" id="KW-1185">Reference proteome</keyword>
<dbReference type="InParanoid" id="A0A1V9X9M1"/>
<organism evidence="2 3">
    <name type="scientific">Tropilaelaps mercedesae</name>
    <dbReference type="NCBI Taxonomy" id="418985"/>
    <lineage>
        <taxon>Eukaryota</taxon>
        <taxon>Metazoa</taxon>
        <taxon>Ecdysozoa</taxon>
        <taxon>Arthropoda</taxon>
        <taxon>Chelicerata</taxon>
        <taxon>Arachnida</taxon>
        <taxon>Acari</taxon>
        <taxon>Parasitiformes</taxon>
        <taxon>Mesostigmata</taxon>
        <taxon>Gamasina</taxon>
        <taxon>Dermanyssoidea</taxon>
        <taxon>Laelapidae</taxon>
        <taxon>Tropilaelaps</taxon>
    </lineage>
</organism>
<dbReference type="Proteomes" id="UP000192247">
    <property type="component" value="Unassembled WGS sequence"/>
</dbReference>
<feature type="compositionally biased region" description="Low complexity" evidence="1">
    <location>
        <begin position="56"/>
        <end position="74"/>
    </location>
</feature>
<proteinExistence type="predicted"/>
<dbReference type="EMBL" id="MNPL01018129">
    <property type="protein sequence ID" value="OQR70255.1"/>
    <property type="molecule type" value="Genomic_DNA"/>
</dbReference>
<dbReference type="AlphaFoldDB" id="A0A1V9X9M1"/>
<feature type="compositionally biased region" description="Low complexity" evidence="1">
    <location>
        <begin position="17"/>
        <end position="32"/>
    </location>
</feature>
<name>A0A1V9X9M1_9ACAR</name>
<feature type="non-terminal residue" evidence="2">
    <location>
        <position position="1"/>
    </location>
</feature>
<accession>A0A1V9X9M1</accession>
<feature type="compositionally biased region" description="Basic and acidic residues" evidence="1">
    <location>
        <begin position="199"/>
        <end position="216"/>
    </location>
</feature>
<evidence type="ECO:0000313" key="2">
    <source>
        <dbReference type="EMBL" id="OQR70255.1"/>
    </source>
</evidence>
<gene>
    <name evidence="2" type="ORF">BIW11_11746</name>
</gene>
<reference evidence="2 3" key="1">
    <citation type="journal article" date="2017" name="Gigascience">
        <title>Draft genome of the honey bee ectoparasitic mite, Tropilaelaps mercedesae, is shaped by the parasitic life history.</title>
        <authorList>
            <person name="Dong X."/>
            <person name="Armstrong S.D."/>
            <person name="Xia D."/>
            <person name="Makepeace B.L."/>
            <person name="Darby A.C."/>
            <person name="Kadowaki T."/>
        </authorList>
    </citation>
    <scope>NUCLEOTIDE SEQUENCE [LARGE SCALE GENOMIC DNA]</scope>
    <source>
        <strain evidence="2">Wuxi-XJTLU</strain>
    </source>
</reference>
<evidence type="ECO:0000256" key="1">
    <source>
        <dbReference type="SAM" id="MobiDB-lite"/>
    </source>
</evidence>
<comment type="caution">
    <text evidence="2">The sequence shown here is derived from an EMBL/GenBank/DDBJ whole genome shotgun (WGS) entry which is preliminary data.</text>
</comment>
<sequence length="249" mass="25095">PAAVTPIIRPATTLGISGSNSSNSSSSSANGGTFVGAPVPGLGQAATPSSGPADASVPCSVSSSVPDSISSKPVVTSQRVIHVKRERMILKAESPDSASLVVDVKPSSPANDEEVLMQVDDQGEAAATATAAAAIRCDRFQGPHVISHHHVRSLPKVLGSSPSSADLRPTSVGLTGHAAINQRVQNHALQVKPEGAVASKEEETHTLLKGEMKTEPPEAGELGSGAQAASADIPHSSSAHTGTPPRGGL</sequence>
<protein>
    <submittedName>
        <fullName evidence="2">Uncharacterized protein</fullName>
    </submittedName>
</protein>
<feature type="region of interest" description="Disordered" evidence="1">
    <location>
        <begin position="193"/>
        <end position="249"/>
    </location>
</feature>
<evidence type="ECO:0000313" key="3">
    <source>
        <dbReference type="Proteomes" id="UP000192247"/>
    </source>
</evidence>